<keyword evidence="2" id="KW-1185">Reference proteome</keyword>
<organism evidence="1 2">
    <name type="scientific">Vibrio vulnificus</name>
    <dbReference type="NCBI Taxonomy" id="672"/>
    <lineage>
        <taxon>Bacteria</taxon>
        <taxon>Pseudomonadati</taxon>
        <taxon>Pseudomonadota</taxon>
        <taxon>Gammaproteobacteria</taxon>
        <taxon>Vibrionales</taxon>
        <taxon>Vibrionaceae</taxon>
        <taxon>Vibrio</taxon>
    </lineage>
</organism>
<comment type="caution">
    <text evidence="1">The sequence shown here is derived from an EMBL/GenBank/DDBJ whole genome shotgun (WGS) entry which is preliminary data.</text>
</comment>
<sequence>MVSQNLTLCVLNITRRLSGIHAAWHFCFAVSFGGESGLRKVGLCGIHPLTQRYA</sequence>
<accession>A0ABX4WVU5</accession>
<evidence type="ECO:0000313" key="2">
    <source>
        <dbReference type="Proteomes" id="UP000054370"/>
    </source>
</evidence>
<proteinExistence type="predicted"/>
<dbReference type="EMBL" id="LOSH02000004">
    <property type="protein sequence ID" value="PNM67492.1"/>
    <property type="molecule type" value="Genomic_DNA"/>
</dbReference>
<protein>
    <submittedName>
        <fullName evidence="1">DUF3265 domain-containing protein</fullName>
    </submittedName>
</protein>
<name>A0ABX4WVU5_VIBVL</name>
<gene>
    <name evidence="1" type="ORF">AL548_014705</name>
</gene>
<dbReference type="Proteomes" id="UP000054370">
    <property type="component" value="Unassembled WGS sequence"/>
</dbReference>
<reference evidence="1" key="1">
    <citation type="submission" date="2017-12" db="EMBL/GenBank/DDBJ databases">
        <title>FDA dAtabase for Regulatory Grade micrObial Sequences (FDA-ARGOS): Supporting development and validation of Infectious Disease Dx tests.</title>
        <authorList>
            <person name="Hoffmann M."/>
            <person name="Allard M."/>
            <person name="Evans P."/>
            <person name="Brown E."/>
            <person name="Tallon L.J."/>
            <person name="Sadzewicz L."/>
            <person name="Sengamalay N."/>
            <person name="Ott S."/>
            <person name="Godinez A."/>
            <person name="Nagaraj S."/>
            <person name="Vavikolanu K."/>
            <person name="Aluvathingal J."/>
            <person name="Nadendla S."/>
            <person name="Hobson J."/>
            <person name="Sichtig H."/>
        </authorList>
    </citation>
    <scope>NUCLEOTIDE SEQUENCE [LARGE SCALE GENOMIC DNA]</scope>
    <source>
        <strain evidence="1">FDAARGOS_118</strain>
    </source>
</reference>
<evidence type="ECO:0000313" key="1">
    <source>
        <dbReference type="EMBL" id="PNM67492.1"/>
    </source>
</evidence>